<dbReference type="Pfam" id="PF03799">
    <property type="entry name" value="FtsQ_DivIB_C"/>
    <property type="match status" value="1"/>
</dbReference>
<keyword evidence="5 9" id="KW-0812">Transmembrane</keyword>
<dbReference type="InterPro" id="IPR013685">
    <property type="entry name" value="POTRA_FtsQ_type"/>
</dbReference>
<accession>A0ABP7LW35</accession>
<evidence type="ECO:0000256" key="7">
    <source>
        <dbReference type="ARBA" id="ARBA00023136"/>
    </source>
</evidence>
<keyword evidence="7 9" id="KW-0472">Membrane</keyword>
<dbReference type="InterPro" id="IPR005548">
    <property type="entry name" value="Cell_div_FtsQ/DivIB_C"/>
</dbReference>
<dbReference type="EMBL" id="BAABBN010000002">
    <property type="protein sequence ID" value="GAA3909512.1"/>
    <property type="molecule type" value="Genomic_DNA"/>
</dbReference>
<keyword evidence="8 9" id="KW-0131">Cell cycle</keyword>
<evidence type="ECO:0000256" key="3">
    <source>
        <dbReference type="ARBA" id="ARBA00022519"/>
    </source>
</evidence>
<dbReference type="RefSeq" id="WP_344794211.1">
    <property type="nucleotide sequence ID" value="NZ_BAABBN010000002.1"/>
</dbReference>
<dbReference type="InterPro" id="IPR026579">
    <property type="entry name" value="FtsQ"/>
</dbReference>
<comment type="similarity">
    <text evidence="9">Belongs to the FtsQ/DivIB family. FtsQ subfamily.</text>
</comment>
<evidence type="ECO:0000259" key="11">
    <source>
        <dbReference type="PROSITE" id="PS51779"/>
    </source>
</evidence>
<feature type="transmembrane region" description="Helical" evidence="9">
    <location>
        <begin position="40"/>
        <end position="61"/>
    </location>
</feature>
<evidence type="ECO:0000313" key="12">
    <source>
        <dbReference type="EMBL" id="GAA3909512.1"/>
    </source>
</evidence>
<protein>
    <recommendedName>
        <fullName evidence="9">Cell division protein FtsQ</fullName>
    </recommendedName>
</protein>
<gene>
    <name evidence="9" type="primary">ftsQ</name>
    <name evidence="12" type="ORF">GCM10022277_00320</name>
</gene>
<dbReference type="HAMAP" id="MF_00911">
    <property type="entry name" value="FtsQ_subfam"/>
    <property type="match status" value="1"/>
</dbReference>
<dbReference type="PANTHER" id="PTHR35851">
    <property type="entry name" value="CELL DIVISION PROTEIN FTSQ"/>
    <property type="match status" value="1"/>
</dbReference>
<dbReference type="InterPro" id="IPR045335">
    <property type="entry name" value="FtsQ_C_sf"/>
</dbReference>
<dbReference type="PROSITE" id="PS51779">
    <property type="entry name" value="POTRA"/>
    <property type="match status" value="1"/>
</dbReference>
<evidence type="ECO:0000256" key="9">
    <source>
        <dbReference type="HAMAP-Rule" id="MF_00911"/>
    </source>
</evidence>
<dbReference type="Proteomes" id="UP001501565">
    <property type="component" value="Unassembled WGS sequence"/>
</dbReference>
<evidence type="ECO:0000256" key="6">
    <source>
        <dbReference type="ARBA" id="ARBA00022989"/>
    </source>
</evidence>
<proteinExistence type="inferred from homology"/>
<evidence type="ECO:0000256" key="4">
    <source>
        <dbReference type="ARBA" id="ARBA00022618"/>
    </source>
</evidence>
<keyword evidence="2 9" id="KW-1003">Cell membrane</keyword>
<comment type="function">
    <text evidence="9">Essential cell division protein. May link together the upstream cell division proteins, which are predominantly cytoplasmic, with the downstream cell division proteins, which are predominantly periplasmic. May control correct divisome assembly.</text>
</comment>
<dbReference type="Gene3D" id="3.40.50.11690">
    <property type="entry name" value="Cell division protein FtsQ/DivIB"/>
    <property type="match status" value="1"/>
</dbReference>
<reference evidence="13" key="1">
    <citation type="journal article" date="2019" name="Int. J. Syst. Evol. Microbiol.">
        <title>The Global Catalogue of Microorganisms (GCM) 10K type strain sequencing project: providing services to taxonomists for standard genome sequencing and annotation.</title>
        <authorList>
            <consortium name="The Broad Institute Genomics Platform"/>
            <consortium name="The Broad Institute Genome Sequencing Center for Infectious Disease"/>
            <person name="Wu L."/>
            <person name="Ma J."/>
        </authorList>
    </citation>
    <scope>NUCLEOTIDE SEQUENCE [LARGE SCALE GENOMIC DNA]</scope>
    <source>
        <strain evidence="13">JCM 17551</strain>
    </source>
</reference>
<feature type="region of interest" description="Disordered" evidence="10">
    <location>
        <begin position="1"/>
        <end position="26"/>
    </location>
</feature>
<dbReference type="Pfam" id="PF08478">
    <property type="entry name" value="POTRA_1"/>
    <property type="match status" value="1"/>
</dbReference>
<evidence type="ECO:0000256" key="2">
    <source>
        <dbReference type="ARBA" id="ARBA00022475"/>
    </source>
</evidence>
<dbReference type="InterPro" id="IPR034746">
    <property type="entry name" value="POTRA"/>
</dbReference>
<evidence type="ECO:0000256" key="5">
    <source>
        <dbReference type="ARBA" id="ARBA00022692"/>
    </source>
</evidence>
<keyword evidence="6 9" id="KW-1133">Transmembrane helix</keyword>
<organism evidence="12 13">
    <name type="scientific">Litoribacillus peritrichatus</name>
    <dbReference type="NCBI Taxonomy" id="718191"/>
    <lineage>
        <taxon>Bacteria</taxon>
        <taxon>Pseudomonadati</taxon>
        <taxon>Pseudomonadota</taxon>
        <taxon>Gammaproteobacteria</taxon>
        <taxon>Oceanospirillales</taxon>
        <taxon>Oceanospirillaceae</taxon>
        <taxon>Litoribacillus</taxon>
    </lineage>
</organism>
<dbReference type="PANTHER" id="PTHR35851:SF1">
    <property type="entry name" value="CELL DIVISION PROTEIN FTSQ"/>
    <property type="match status" value="1"/>
</dbReference>
<dbReference type="Gene3D" id="3.10.20.310">
    <property type="entry name" value="membrane protein fhac"/>
    <property type="match status" value="1"/>
</dbReference>
<comment type="subcellular location">
    <subcellularLocation>
        <location evidence="9">Cell inner membrane</location>
        <topology evidence="9">Single-pass type II membrane protein</topology>
    </subcellularLocation>
    <subcellularLocation>
        <location evidence="1">Membrane</location>
    </subcellularLocation>
    <text evidence="9">Localizes to the division septum.</text>
</comment>
<feature type="compositionally biased region" description="Polar residues" evidence="10">
    <location>
        <begin position="1"/>
        <end position="10"/>
    </location>
</feature>
<name>A0ABP7LW35_9GAMM</name>
<feature type="domain" description="POTRA" evidence="11">
    <location>
        <begin position="71"/>
        <end position="140"/>
    </location>
</feature>
<keyword evidence="13" id="KW-1185">Reference proteome</keyword>
<evidence type="ECO:0000256" key="8">
    <source>
        <dbReference type="ARBA" id="ARBA00023306"/>
    </source>
</evidence>
<evidence type="ECO:0000256" key="1">
    <source>
        <dbReference type="ARBA" id="ARBA00004370"/>
    </source>
</evidence>
<sequence>MAGETTSAVSTPRRGASRKVTEREPRKPRKKVRLDWFSRIPWSVLVVVMFVSGFIYSALFLGKEFIAFLDRPIVNVAISGDVAHVDSRALKQNVLEFGQKGFLSSDMEQLRQETERRGWIKTVVVKRFWPYGVELVLTEHTPVARWGERALLSAEGEVFEVVDTAPFSGLPVLDGSIGQELELMATYSDLNRQLSTVGLSIESLTQSSRGAWQLTCRNELKLNLGRDRLNEKMNKFVKVYRLALHKKIEEIEQVDLRYTNGLAVAWKPSEQDNNGTLRQKVDT</sequence>
<keyword evidence="4 9" id="KW-0132">Cell division</keyword>
<evidence type="ECO:0000313" key="13">
    <source>
        <dbReference type="Proteomes" id="UP001501565"/>
    </source>
</evidence>
<keyword evidence="3 9" id="KW-0997">Cell inner membrane</keyword>
<comment type="caution">
    <text evidence="12">The sequence shown here is derived from an EMBL/GenBank/DDBJ whole genome shotgun (WGS) entry which is preliminary data.</text>
</comment>
<dbReference type="GO" id="GO:0051301">
    <property type="term" value="P:cell division"/>
    <property type="evidence" value="ECO:0007669"/>
    <property type="project" value="UniProtKB-KW"/>
</dbReference>
<comment type="subunit">
    <text evidence="9">Part of a complex composed of FtsB, FtsL and FtsQ.</text>
</comment>
<evidence type="ECO:0000256" key="10">
    <source>
        <dbReference type="SAM" id="MobiDB-lite"/>
    </source>
</evidence>